<dbReference type="InterPro" id="IPR036890">
    <property type="entry name" value="HATPase_C_sf"/>
</dbReference>
<keyword evidence="2" id="KW-0808">Transferase</keyword>
<reference evidence="2 3" key="1">
    <citation type="submission" date="2019-05" db="EMBL/GenBank/DDBJ databases">
        <authorList>
            <consortium name="Science for Life Laboratories"/>
        </authorList>
    </citation>
    <scope>NUCLEOTIDE SEQUENCE [LARGE SCALE GENOMIC DNA]</scope>
    <source>
        <strain evidence="2">Soil9</strain>
    </source>
</reference>
<dbReference type="Gene3D" id="3.30.565.10">
    <property type="entry name" value="Histidine kinase-like ATPase, C-terminal domain"/>
    <property type="match status" value="1"/>
</dbReference>
<keyword evidence="2" id="KW-0418">Kinase</keyword>
<protein>
    <submittedName>
        <fullName evidence="2">Hybrid histidine kinase: PAS domain S-box protein</fullName>
    </submittedName>
</protein>
<feature type="region of interest" description="Disordered" evidence="1">
    <location>
        <begin position="1"/>
        <end position="20"/>
    </location>
</feature>
<dbReference type="AlphaFoldDB" id="A0A6P2D4D9"/>
<dbReference type="EMBL" id="LR593886">
    <property type="protein sequence ID" value="VTR94322.1"/>
    <property type="molecule type" value="Genomic_DNA"/>
</dbReference>
<organism evidence="2 3">
    <name type="scientific">Gemmata massiliana</name>
    <dbReference type="NCBI Taxonomy" id="1210884"/>
    <lineage>
        <taxon>Bacteria</taxon>
        <taxon>Pseudomonadati</taxon>
        <taxon>Planctomycetota</taxon>
        <taxon>Planctomycetia</taxon>
        <taxon>Gemmatales</taxon>
        <taxon>Gemmataceae</taxon>
        <taxon>Gemmata</taxon>
    </lineage>
</organism>
<keyword evidence="3" id="KW-1185">Reference proteome</keyword>
<dbReference type="Proteomes" id="UP000464178">
    <property type="component" value="Chromosome"/>
</dbReference>
<name>A0A6P2D4D9_9BACT</name>
<proteinExistence type="predicted"/>
<sequence>MAGFAETGRISGNSAANAERAREMMGRQLSHMIRLVDDLLDVSRINQNKMELRRSRVLLADVISSAVETARPRSTTPGTS</sequence>
<accession>A0A6P2D4D9</accession>
<evidence type="ECO:0000256" key="1">
    <source>
        <dbReference type="SAM" id="MobiDB-lite"/>
    </source>
</evidence>
<gene>
    <name evidence="2" type="ORF">SOIL9_33920</name>
</gene>
<dbReference type="GO" id="GO:0016301">
    <property type="term" value="F:kinase activity"/>
    <property type="evidence" value="ECO:0007669"/>
    <property type="project" value="UniProtKB-KW"/>
</dbReference>
<dbReference type="KEGG" id="gms:SOIL9_33920"/>
<evidence type="ECO:0000313" key="2">
    <source>
        <dbReference type="EMBL" id="VTR94322.1"/>
    </source>
</evidence>
<evidence type="ECO:0000313" key="3">
    <source>
        <dbReference type="Proteomes" id="UP000464178"/>
    </source>
</evidence>